<evidence type="ECO:0000313" key="2">
    <source>
        <dbReference type="EMBL" id="TFY68770.1"/>
    </source>
</evidence>
<dbReference type="Proteomes" id="UP000298327">
    <property type="component" value="Unassembled WGS sequence"/>
</dbReference>
<comment type="caution">
    <text evidence="2">The sequence shown here is derived from an EMBL/GenBank/DDBJ whole genome shotgun (WGS) entry which is preliminary data.</text>
</comment>
<gene>
    <name evidence="2" type="ORF">EVG20_g3428</name>
</gene>
<feature type="transmembrane region" description="Helical" evidence="1">
    <location>
        <begin position="90"/>
        <end position="114"/>
    </location>
</feature>
<proteinExistence type="predicted"/>
<sequence>MASPTVSVSPTVQATPPPILQLLPLLSRTFSASVSASSYIARNASSALSLFLTPLTLMLPAVLYVFAPFIVTSQILLDAFVVIPYRVTVYILQVVYPLYVFVGVACICGALLGFGARQVVKGIVWVILGDGAIKSIELEVPQQQNTPSRVGTRRRSSMKGKRRSVKVEGKLLLS</sequence>
<dbReference type="OrthoDB" id="3366475at2759"/>
<dbReference type="EMBL" id="SEOQ01000154">
    <property type="protein sequence ID" value="TFY68770.1"/>
    <property type="molecule type" value="Genomic_DNA"/>
</dbReference>
<keyword evidence="1" id="KW-0812">Transmembrane</keyword>
<accession>A0A4Y9Z3Z1</accession>
<keyword evidence="1" id="KW-1133">Transmembrane helix</keyword>
<evidence type="ECO:0000256" key="1">
    <source>
        <dbReference type="SAM" id="Phobius"/>
    </source>
</evidence>
<dbReference type="AlphaFoldDB" id="A0A4Y9Z3Z1"/>
<protein>
    <submittedName>
        <fullName evidence="2">Uncharacterized protein</fullName>
    </submittedName>
</protein>
<keyword evidence="3" id="KW-1185">Reference proteome</keyword>
<evidence type="ECO:0000313" key="3">
    <source>
        <dbReference type="Proteomes" id="UP000298327"/>
    </source>
</evidence>
<organism evidence="2 3">
    <name type="scientific">Dentipellis fragilis</name>
    <dbReference type="NCBI Taxonomy" id="205917"/>
    <lineage>
        <taxon>Eukaryota</taxon>
        <taxon>Fungi</taxon>
        <taxon>Dikarya</taxon>
        <taxon>Basidiomycota</taxon>
        <taxon>Agaricomycotina</taxon>
        <taxon>Agaricomycetes</taxon>
        <taxon>Russulales</taxon>
        <taxon>Hericiaceae</taxon>
        <taxon>Dentipellis</taxon>
    </lineage>
</organism>
<name>A0A4Y9Z3Z1_9AGAM</name>
<reference evidence="2 3" key="1">
    <citation type="submission" date="2019-02" db="EMBL/GenBank/DDBJ databases">
        <title>Genome sequencing of the rare red list fungi Dentipellis fragilis.</title>
        <authorList>
            <person name="Buettner E."/>
            <person name="Kellner H."/>
        </authorList>
    </citation>
    <scope>NUCLEOTIDE SEQUENCE [LARGE SCALE GENOMIC DNA]</scope>
    <source>
        <strain evidence="2 3">DSM 105465</strain>
    </source>
</reference>
<feature type="transmembrane region" description="Helical" evidence="1">
    <location>
        <begin position="48"/>
        <end position="70"/>
    </location>
</feature>
<keyword evidence="1" id="KW-0472">Membrane</keyword>